<keyword evidence="2" id="KW-1185">Reference proteome</keyword>
<sequence>MLQEHKLSPPVLPSHPRSCRRLRVCLPLSPLTPFTSPLHPSRGGEGTEMVVVKVDLVHQELEVVRFARGDEGQFVIVPYNI</sequence>
<accession>A0A453HUM5</accession>
<protein>
    <submittedName>
        <fullName evidence="1">Uncharacterized protein</fullName>
    </submittedName>
</protein>
<dbReference type="AlphaFoldDB" id="A0A453HUM5"/>
<dbReference type="EnsemblPlants" id="AET4Gv20309600.2">
    <property type="protein sequence ID" value="AET4Gv20309600.2"/>
    <property type="gene ID" value="AET4Gv20309600"/>
</dbReference>
<dbReference type="Proteomes" id="UP000015105">
    <property type="component" value="Chromosome 4D"/>
</dbReference>
<reference evidence="1" key="3">
    <citation type="journal article" date="2017" name="Nature">
        <title>Genome sequence of the progenitor of the wheat D genome Aegilops tauschii.</title>
        <authorList>
            <person name="Luo M.C."/>
            <person name="Gu Y.Q."/>
            <person name="Puiu D."/>
            <person name="Wang H."/>
            <person name="Twardziok S.O."/>
            <person name="Deal K.R."/>
            <person name="Huo N."/>
            <person name="Zhu T."/>
            <person name="Wang L."/>
            <person name="Wang Y."/>
            <person name="McGuire P.E."/>
            <person name="Liu S."/>
            <person name="Long H."/>
            <person name="Ramasamy R.K."/>
            <person name="Rodriguez J.C."/>
            <person name="Van S.L."/>
            <person name="Yuan L."/>
            <person name="Wang Z."/>
            <person name="Xia Z."/>
            <person name="Xiao L."/>
            <person name="Anderson O.D."/>
            <person name="Ouyang S."/>
            <person name="Liang Y."/>
            <person name="Zimin A.V."/>
            <person name="Pertea G."/>
            <person name="Qi P."/>
            <person name="Bennetzen J.L."/>
            <person name="Dai X."/>
            <person name="Dawson M.W."/>
            <person name="Muller H.G."/>
            <person name="Kugler K."/>
            <person name="Rivarola-Duarte L."/>
            <person name="Spannagl M."/>
            <person name="Mayer K.F.X."/>
            <person name="Lu F.H."/>
            <person name="Bevan M.W."/>
            <person name="Leroy P."/>
            <person name="Li P."/>
            <person name="You F.M."/>
            <person name="Sun Q."/>
            <person name="Liu Z."/>
            <person name="Lyons E."/>
            <person name="Wicker T."/>
            <person name="Salzberg S.L."/>
            <person name="Devos K.M."/>
            <person name="Dvorak J."/>
        </authorList>
    </citation>
    <scope>NUCLEOTIDE SEQUENCE [LARGE SCALE GENOMIC DNA]</scope>
    <source>
        <strain evidence="1">cv. AL8/78</strain>
    </source>
</reference>
<reference evidence="2" key="2">
    <citation type="journal article" date="2017" name="Nat. Plants">
        <title>The Aegilops tauschii genome reveals multiple impacts of transposons.</title>
        <authorList>
            <person name="Zhao G."/>
            <person name="Zou C."/>
            <person name="Li K."/>
            <person name="Wang K."/>
            <person name="Li T."/>
            <person name="Gao L."/>
            <person name="Zhang X."/>
            <person name="Wang H."/>
            <person name="Yang Z."/>
            <person name="Liu X."/>
            <person name="Jiang W."/>
            <person name="Mao L."/>
            <person name="Kong X."/>
            <person name="Jiao Y."/>
            <person name="Jia J."/>
        </authorList>
    </citation>
    <scope>NUCLEOTIDE SEQUENCE [LARGE SCALE GENOMIC DNA]</scope>
    <source>
        <strain evidence="2">cv. AL8/78</strain>
    </source>
</reference>
<evidence type="ECO:0000313" key="1">
    <source>
        <dbReference type="EnsemblPlants" id="AET4Gv20309600.2"/>
    </source>
</evidence>
<reference evidence="1" key="4">
    <citation type="submission" date="2019-03" db="UniProtKB">
        <authorList>
            <consortium name="EnsemblPlants"/>
        </authorList>
    </citation>
    <scope>IDENTIFICATION</scope>
</reference>
<organism evidence="1 2">
    <name type="scientific">Aegilops tauschii subsp. strangulata</name>
    <name type="common">Goatgrass</name>
    <dbReference type="NCBI Taxonomy" id="200361"/>
    <lineage>
        <taxon>Eukaryota</taxon>
        <taxon>Viridiplantae</taxon>
        <taxon>Streptophyta</taxon>
        <taxon>Embryophyta</taxon>
        <taxon>Tracheophyta</taxon>
        <taxon>Spermatophyta</taxon>
        <taxon>Magnoliopsida</taxon>
        <taxon>Liliopsida</taxon>
        <taxon>Poales</taxon>
        <taxon>Poaceae</taxon>
        <taxon>BOP clade</taxon>
        <taxon>Pooideae</taxon>
        <taxon>Triticodae</taxon>
        <taxon>Triticeae</taxon>
        <taxon>Triticinae</taxon>
        <taxon>Aegilops</taxon>
    </lineage>
</organism>
<reference evidence="2" key="1">
    <citation type="journal article" date="2014" name="Science">
        <title>Ancient hybridizations among the ancestral genomes of bread wheat.</title>
        <authorList>
            <consortium name="International Wheat Genome Sequencing Consortium,"/>
            <person name="Marcussen T."/>
            <person name="Sandve S.R."/>
            <person name="Heier L."/>
            <person name="Spannagl M."/>
            <person name="Pfeifer M."/>
            <person name="Jakobsen K.S."/>
            <person name="Wulff B.B."/>
            <person name="Steuernagel B."/>
            <person name="Mayer K.F."/>
            <person name="Olsen O.A."/>
        </authorList>
    </citation>
    <scope>NUCLEOTIDE SEQUENCE [LARGE SCALE GENOMIC DNA]</scope>
    <source>
        <strain evidence="2">cv. AL8/78</strain>
    </source>
</reference>
<proteinExistence type="predicted"/>
<dbReference type="Gramene" id="AET4Gv20309600.2">
    <property type="protein sequence ID" value="AET4Gv20309600.2"/>
    <property type="gene ID" value="AET4Gv20309600"/>
</dbReference>
<name>A0A453HUM5_AEGTS</name>
<reference evidence="1" key="5">
    <citation type="journal article" date="2021" name="G3 (Bethesda)">
        <title>Aegilops tauschii genome assembly Aet v5.0 features greater sequence contiguity and improved annotation.</title>
        <authorList>
            <person name="Wang L."/>
            <person name="Zhu T."/>
            <person name="Rodriguez J.C."/>
            <person name="Deal K.R."/>
            <person name="Dubcovsky J."/>
            <person name="McGuire P.E."/>
            <person name="Lux T."/>
            <person name="Spannagl M."/>
            <person name="Mayer K.F.X."/>
            <person name="Baldrich P."/>
            <person name="Meyers B.C."/>
            <person name="Huo N."/>
            <person name="Gu Y.Q."/>
            <person name="Zhou H."/>
            <person name="Devos K.M."/>
            <person name="Bennetzen J.L."/>
            <person name="Unver T."/>
            <person name="Budak H."/>
            <person name="Gulick P.J."/>
            <person name="Galiba G."/>
            <person name="Kalapos B."/>
            <person name="Nelson D.R."/>
            <person name="Li P."/>
            <person name="You F.M."/>
            <person name="Luo M.C."/>
            <person name="Dvorak J."/>
        </authorList>
    </citation>
    <scope>NUCLEOTIDE SEQUENCE [LARGE SCALE GENOMIC DNA]</scope>
    <source>
        <strain evidence="1">cv. AL8/78</strain>
    </source>
</reference>
<evidence type="ECO:0000313" key="2">
    <source>
        <dbReference type="Proteomes" id="UP000015105"/>
    </source>
</evidence>